<dbReference type="AlphaFoldDB" id="A0A4Q7X9J0"/>
<dbReference type="PANTHER" id="PTHR35010">
    <property type="entry name" value="BLL4672 PROTEIN-RELATED"/>
    <property type="match status" value="1"/>
</dbReference>
<accession>A0A4Q7X9J0</accession>
<dbReference type="OrthoDB" id="3212310at2"/>
<dbReference type="InterPro" id="IPR001387">
    <property type="entry name" value="Cro/C1-type_HTH"/>
</dbReference>
<evidence type="ECO:0000259" key="1">
    <source>
        <dbReference type="PROSITE" id="PS50943"/>
    </source>
</evidence>
<dbReference type="GO" id="GO:0003677">
    <property type="term" value="F:DNA binding"/>
    <property type="evidence" value="ECO:0007669"/>
    <property type="project" value="InterPro"/>
</dbReference>
<evidence type="ECO:0000313" key="3">
    <source>
        <dbReference type="Proteomes" id="UP000292027"/>
    </source>
</evidence>
<comment type="caution">
    <text evidence="2">The sequence shown here is derived from an EMBL/GenBank/DDBJ whole genome shotgun (WGS) entry which is preliminary data.</text>
</comment>
<feature type="domain" description="HTH cro/C1-type" evidence="1">
    <location>
        <begin position="41"/>
        <end position="88"/>
    </location>
</feature>
<dbReference type="RefSeq" id="WP_130442007.1">
    <property type="nucleotide sequence ID" value="NZ_SHKR01000011.1"/>
</dbReference>
<dbReference type="Gene3D" id="1.10.260.40">
    <property type="entry name" value="lambda repressor-like DNA-binding domains"/>
    <property type="match status" value="1"/>
</dbReference>
<keyword evidence="3" id="KW-1185">Reference proteome</keyword>
<reference evidence="2 3" key="1">
    <citation type="journal article" date="2015" name="Stand. Genomic Sci.">
        <title>Genomic Encyclopedia of Bacterial and Archaeal Type Strains, Phase III: the genomes of soil and plant-associated and newly described type strains.</title>
        <authorList>
            <person name="Whitman W.B."/>
            <person name="Woyke T."/>
            <person name="Klenk H.P."/>
            <person name="Zhou Y."/>
            <person name="Lilburn T.G."/>
            <person name="Beck B.J."/>
            <person name="De Vos P."/>
            <person name="Vandamme P."/>
            <person name="Eisen J.A."/>
            <person name="Garrity G."/>
            <person name="Hugenholtz P."/>
            <person name="Kyrpides N.C."/>
        </authorList>
    </citation>
    <scope>NUCLEOTIDE SEQUENCE [LARGE SCALE GENOMIC DNA]</scope>
    <source>
        <strain evidence="2 3">VKM Ac-2540</strain>
    </source>
</reference>
<evidence type="ECO:0000313" key="2">
    <source>
        <dbReference type="EMBL" id="RZU19842.1"/>
    </source>
</evidence>
<dbReference type="EMBL" id="SHKR01000011">
    <property type="protein sequence ID" value="RZU19842.1"/>
    <property type="molecule type" value="Genomic_DNA"/>
</dbReference>
<protein>
    <submittedName>
        <fullName evidence="2">Helix-turn-helix protein</fullName>
    </submittedName>
</protein>
<dbReference type="SUPFAM" id="SSF47413">
    <property type="entry name" value="lambda repressor-like DNA-binding domains"/>
    <property type="match status" value="1"/>
</dbReference>
<dbReference type="InterPro" id="IPR041413">
    <property type="entry name" value="MLTR_LBD"/>
</dbReference>
<dbReference type="Pfam" id="PF17765">
    <property type="entry name" value="MLTR_LBD"/>
    <property type="match status" value="1"/>
</dbReference>
<gene>
    <name evidence="2" type="ORF">EV645_2062</name>
</gene>
<dbReference type="CDD" id="cd00093">
    <property type="entry name" value="HTH_XRE"/>
    <property type="match status" value="1"/>
</dbReference>
<dbReference type="Pfam" id="PF13560">
    <property type="entry name" value="HTH_31"/>
    <property type="match status" value="1"/>
</dbReference>
<name>A0A4Q7X9J0_9ACTN</name>
<sequence>MAAKQDSSRNDLREFLTTRRARITPEQAGLPVYGANRRVTGMRREEVALLAGISVEYYTRLERGSVGSVSDGVLDGLVHALQLDEAERDHLYRLVRAAGTPAGRAPRRTPVKKRVRPTVQRIVDQMPMPAYLRNSRFDILAANDLGRALYSPLYDQAAAHTPGQPPNSARFCFLDPVATEYFVDYDKVANDCVAYLRAEAGRDPYDKDLSELVGELSTRSDDFRRRWAAHDVRYHRTGRKRLHHPLVGDLELDYEAFELAGDPGQRINVYTAPPDSASEEALELLASWTAREPAPGVPTAAAHDKED</sequence>
<organism evidence="2 3">
    <name type="scientific">Kribbella rubisoli</name>
    <dbReference type="NCBI Taxonomy" id="3075929"/>
    <lineage>
        <taxon>Bacteria</taxon>
        <taxon>Bacillati</taxon>
        <taxon>Actinomycetota</taxon>
        <taxon>Actinomycetes</taxon>
        <taxon>Propionibacteriales</taxon>
        <taxon>Kribbellaceae</taxon>
        <taxon>Kribbella</taxon>
    </lineage>
</organism>
<proteinExistence type="predicted"/>
<dbReference type="PANTHER" id="PTHR35010:SF2">
    <property type="entry name" value="BLL4672 PROTEIN"/>
    <property type="match status" value="1"/>
</dbReference>
<dbReference type="PROSITE" id="PS50943">
    <property type="entry name" value="HTH_CROC1"/>
    <property type="match status" value="1"/>
</dbReference>
<dbReference type="Gene3D" id="3.30.450.180">
    <property type="match status" value="1"/>
</dbReference>
<dbReference type="SMART" id="SM00530">
    <property type="entry name" value="HTH_XRE"/>
    <property type="match status" value="1"/>
</dbReference>
<dbReference type="Proteomes" id="UP000292027">
    <property type="component" value="Unassembled WGS sequence"/>
</dbReference>
<dbReference type="InterPro" id="IPR010982">
    <property type="entry name" value="Lambda_DNA-bd_dom_sf"/>
</dbReference>